<comment type="caution">
    <text evidence="14">The sequence shown here is derived from an EMBL/GenBank/DDBJ whole genome shotgun (WGS) entry which is preliminary data.</text>
</comment>
<dbReference type="HAMAP" id="MF_00097">
    <property type="entry name" value="TMP_synthase"/>
    <property type="match status" value="1"/>
</dbReference>
<dbReference type="Gene3D" id="3.20.20.70">
    <property type="entry name" value="Aldolase class I"/>
    <property type="match status" value="1"/>
</dbReference>
<reference evidence="14 15" key="1">
    <citation type="journal article" date="2016" name="Nat. Commun.">
        <title>Thousands of microbial genomes shed light on interconnected biogeochemical processes in an aquifer system.</title>
        <authorList>
            <person name="Anantharaman K."/>
            <person name="Brown C.T."/>
            <person name="Hug L.A."/>
            <person name="Sharon I."/>
            <person name="Castelle C.J."/>
            <person name="Probst A.J."/>
            <person name="Thomas B.C."/>
            <person name="Singh A."/>
            <person name="Wilkins M.J."/>
            <person name="Karaoz U."/>
            <person name="Brodie E.L."/>
            <person name="Williams K.H."/>
            <person name="Hubbard S.S."/>
            <person name="Banfield J.F."/>
        </authorList>
    </citation>
    <scope>NUCLEOTIDE SEQUENCE [LARGE SCALE GENOMIC DNA]</scope>
</reference>
<organism evidence="14 15">
    <name type="scientific">Candidatus Danuiimicrobium aquiferis</name>
    <dbReference type="NCBI Taxonomy" id="1801832"/>
    <lineage>
        <taxon>Bacteria</taxon>
        <taxon>Pseudomonadati</taxon>
        <taxon>Candidatus Omnitrophota</taxon>
        <taxon>Candidatus Danuiimicrobium</taxon>
    </lineage>
</organism>
<comment type="pathway">
    <text evidence="2 10 12">Cofactor biosynthesis; thiamine diphosphate biosynthesis; thiamine phosphate from 4-amino-2-methyl-5-diphosphomethylpyrimidine and 4-methyl-5-(2-phosphoethyl)-thiazole: step 1/1.</text>
</comment>
<dbReference type="InterPro" id="IPR036206">
    <property type="entry name" value="ThiamineP_synth_sf"/>
</dbReference>
<dbReference type="GO" id="GO:0000287">
    <property type="term" value="F:magnesium ion binding"/>
    <property type="evidence" value="ECO:0007669"/>
    <property type="project" value="UniProtKB-UniRule"/>
</dbReference>
<evidence type="ECO:0000256" key="7">
    <source>
        <dbReference type="ARBA" id="ARBA00047334"/>
    </source>
</evidence>
<dbReference type="InterPro" id="IPR022998">
    <property type="entry name" value="ThiamineP_synth_TenI"/>
</dbReference>
<gene>
    <name evidence="10" type="primary">thiE</name>
    <name evidence="14" type="ORF">A3G33_00795</name>
</gene>
<name>A0A1G1L2S5_9BACT</name>
<evidence type="ECO:0000256" key="11">
    <source>
        <dbReference type="RuleBase" id="RU003826"/>
    </source>
</evidence>
<feature type="binding site" evidence="10">
    <location>
        <begin position="140"/>
        <end position="142"/>
    </location>
    <ligand>
        <name>2-[(2R,5Z)-2-carboxy-4-methylthiazol-5(2H)-ylidene]ethyl phosphate</name>
        <dbReference type="ChEBI" id="CHEBI:62899"/>
    </ligand>
</feature>
<feature type="binding site" evidence="10">
    <location>
        <begin position="42"/>
        <end position="46"/>
    </location>
    <ligand>
        <name>4-amino-2-methyl-5-(diphosphooxymethyl)pyrimidine</name>
        <dbReference type="ChEBI" id="CHEBI:57841"/>
    </ligand>
</feature>
<evidence type="ECO:0000256" key="5">
    <source>
        <dbReference type="ARBA" id="ARBA00022842"/>
    </source>
</evidence>
<keyword evidence="3 10" id="KW-0808">Transferase</keyword>
<feature type="binding site" evidence="10">
    <location>
        <position position="74"/>
    </location>
    <ligand>
        <name>4-amino-2-methyl-5-(diphosphooxymethyl)pyrimidine</name>
        <dbReference type="ChEBI" id="CHEBI:57841"/>
    </ligand>
</feature>
<feature type="binding site" evidence="10">
    <location>
        <position position="94"/>
    </location>
    <ligand>
        <name>Mg(2+)</name>
        <dbReference type="ChEBI" id="CHEBI:18420"/>
    </ligand>
</feature>
<evidence type="ECO:0000256" key="9">
    <source>
        <dbReference type="ARBA" id="ARBA00047883"/>
    </source>
</evidence>
<evidence type="ECO:0000256" key="10">
    <source>
        <dbReference type="HAMAP-Rule" id="MF_00097"/>
    </source>
</evidence>
<dbReference type="CDD" id="cd00564">
    <property type="entry name" value="TMP_TenI"/>
    <property type="match status" value="1"/>
</dbReference>
<dbReference type="UniPathway" id="UPA00060">
    <property type="reaction ID" value="UER00141"/>
</dbReference>
<dbReference type="GO" id="GO:0009229">
    <property type="term" value="P:thiamine diphosphate biosynthetic process"/>
    <property type="evidence" value="ECO:0007669"/>
    <property type="project" value="UniProtKB-UniRule"/>
</dbReference>
<comment type="caution">
    <text evidence="10">Lacks conserved residue(s) required for the propagation of feature annotation.</text>
</comment>
<evidence type="ECO:0000256" key="3">
    <source>
        <dbReference type="ARBA" id="ARBA00022679"/>
    </source>
</evidence>
<sequence length="236" mass="25989">MTWQVKCLRDFKLYAVTDIREYDLKIIRQIEQALIGGTDVIQLRSKMLSDVELLDLAKRIYKITRKLKKLFMMNDRVDLALAAGADGVHIGQEDLPIHTVRKLMGNQRKIIGVSTRNIKQAIAAEAAGADYIGFGPLFGTPTKPGYQPAGLRQIHEVVNRVRIPVVCIGGINLQNVDTVLEAGANRIAVVRAIFSAKNPRAAAEKLRAKLDNLASSYCHSRMFSLGKKGPAPAFPG</sequence>
<evidence type="ECO:0000256" key="12">
    <source>
        <dbReference type="RuleBase" id="RU004253"/>
    </source>
</evidence>
<dbReference type="GO" id="GO:0009228">
    <property type="term" value="P:thiamine biosynthetic process"/>
    <property type="evidence" value="ECO:0007669"/>
    <property type="project" value="UniProtKB-KW"/>
</dbReference>
<evidence type="ECO:0000256" key="6">
    <source>
        <dbReference type="ARBA" id="ARBA00022977"/>
    </source>
</evidence>
<keyword evidence="5 10" id="KW-0460">Magnesium</keyword>
<dbReference type="EMBL" id="MHFR01000007">
    <property type="protein sequence ID" value="OGW99418.1"/>
    <property type="molecule type" value="Genomic_DNA"/>
</dbReference>
<dbReference type="Proteomes" id="UP000178187">
    <property type="component" value="Unassembled WGS sequence"/>
</dbReference>
<comment type="cofactor">
    <cofactor evidence="10">
        <name>Mg(2+)</name>
        <dbReference type="ChEBI" id="CHEBI:18420"/>
    </cofactor>
    <text evidence="10">Binds 1 Mg(2+) ion per subunit.</text>
</comment>
<feature type="binding site" evidence="10">
    <location>
        <position position="143"/>
    </location>
    <ligand>
        <name>4-amino-2-methyl-5-(diphosphooxymethyl)pyrimidine</name>
        <dbReference type="ChEBI" id="CHEBI:57841"/>
    </ligand>
</feature>
<comment type="similarity">
    <text evidence="10 11">Belongs to the thiamine-phosphate synthase family.</text>
</comment>
<dbReference type="FunFam" id="3.20.20.70:FF:000096">
    <property type="entry name" value="Thiamine-phosphate synthase"/>
    <property type="match status" value="1"/>
</dbReference>
<evidence type="ECO:0000256" key="1">
    <source>
        <dbReference type="ARBA" id="ARBA00003814"/>
    </source>
</evidence>
<comment type="function">
    <text evidence="1 10">Condenses 4-methyl-5-(beta-hydroxyethyl)thiazole monophosphate (THZ-P) and 2-methyl-4-amino-5-hydroxymethyl pyrimidine pyrophosphate (HMP-PP) to form thiamine monophosphate (TMP).</text>
</comment>
<dbReference type="AlphaFoldDB" id="A0A1G1L2S5"/>
<evidence type="ECO:0000313" key="14">
    <source>
        <dbReference type="EMBL" id="OGW99418.1"/>
    </source>
</evidence>
<dbReference type="NCBIfam" id="TIGR00693">
    <property type="entry name" value="thiE"/>
    <property type="match status" value="1"/>
</dbReference>
<dbReference type="GO" id="GO:0004789">
    <property type="term" value="F:thiamine-phosphate diphosphorylase activity"/>
    <property type="evidence" value="ECO:0007669"/>
    <property type="project" value="UniProtKB-UniRule"/>
</dbReference>
<feature type="binding site" evidence="10">
    <location>
        <position position="75"/>
    </location>
    <ligand>
        <name>Mg(2+)</name>
        <dbReference type="ChEBI" id="CHEBI:18420"/>
    </ligand>
</feature>
<accession>A0A1G1L2S5</accession>
<comment type="catalytic activity">
    <reaction evidence="7 10 11">
        <text>4-methyl-5-(2-phosphooxyethyl)-thiazole + 4-amino-2-methyl-5-(diphosphooxymethyl)pyrimidine + H(+) = thiamine phosphate + diphosphate</text>
        <dbReference type="Rhea" id="RHEA:22328"/>
        <dbReference type="ChEBI" id="CHEBI:15378"/>
        <dbReference type="ChEBI" id="CHEBI:33019"/>
        <dbReference type="ChEBI" id="CHEBI:37575"/>
        <dbReference type="ChEBI" id="CHEBI:57841"/>
        <dbReference type="ChEBI" id="CHEBI:58296"/>
        <dbReference type="EC" id="2.5.1.3"/>
    </reaction>
</comment>
<comment type="catalytic activity">
    <reaction evidence="8 10 11">
        <text>2-(2-carboxy-4-methylthiazol-5-yl)ethyl phosphate + 4-amino-2-methyl-5-(diphosphooxymethyl)pyrimidine + 2 H(+) = thiamine phosphate + CO2 + diphosphate</text>
        <dbReference type="Rhea" id="RHEA:47848"/>
        <dbReference type="ChEBI" id="CHEBI:15378"/>
        <dbReference type="ChEBI" id="CHEBI:16526"/>
        <dbReference type="ChEBI" id="CHEBI:33019"/>
        <dbReference type="ChEBI" id="CHEBI:37575"/>
        <dbReference type="ChEBI" id="CHEBI:57841"/>
        <dbReference type="ChEBI" id="CHEBI:62890"/>
        <dbReference type="EC" id="2.5.1.3"/>
    </reaction>
</comment>
<keyword evidence="4 10" id="KW-0479">Metal-binding</keyword>
<dbReference type="GO" id="GO:0005737">
    <property type="term" value="C:cytoplasm"/>
    <property type="evidence" value="ECO:0007669"/>
    <property type="project" value="TreeGrafter"/>
</dbReference>
<dbReference type="InterPro" id="IPR034291">
    <property type="entry name" value="TMP_synthase"/>
</dbReference>
<feature type="binding site" evidence="10">
    <location>
        <position position="114"/>
    </location>
    <ligand>
        <name>4-amino-2-methyl-5-(diphosphooxymethyl)pyrimidine</name>
        <dbReference type="ChEBI" id="CHEBI:57841"/>
    </ligand>
</feature>
<dbReference type="PANTHER" id="PTHR20857">
    <property type="entry name" value="THIAMINE-PHOSPHATE PYROPHOSPHORYLASE"/>
    <property type="match status" value="1"/>
</dbReference>
<dbReference type="EC" id="2.5.1.3" evidence="10"/>
<dbReference type="InterPro" id="IPR013785">
    <property type="entry name" value="Aldolase_TIM"/>
</dbReference>
<keyword evidence="6 10" id="KW-0784">Thiamine biosynthesis</keyword>
<dbReference type="SUPFAM" id="SSF51391">
    <property type="entry name" value="Thiamin phosphate synthase"/>
    <property type="match status" value="1"/>
</dbReference>
<dbReference type="PANTHER" id="PTHR20857:SF15">
    <property type="entry name" value="THIAMINE-PHOSPHATE SYNTHASE"/>
    <property type="match status" value="1"/>
</dbReference>
<evidence type="ECO:0000259" key="13">
    <source>
        <dbReference type="Pfam" id="PF02581"/>
    </source>
</evidence>
<evidence type="ECO:0000313" key="15">
    <source>
        <dbReference type="Proteomes" id="UP000178187"/>
    </source>
</evidence>
<protein>
    <recommendedName>
        <fullName evidence="10">Thiamine-phosphate synthase</fullName>
        <shortName evidence="10">TP synthase</shortName>
        <shortName evidence="10">TPS</shortName>
        <ecNumber evidence="10">2.5.1.3</ecNumber>
    </recommendedName>
    <alternativeName>
        <fullName evidence="10">Thiamine-phosphate pyrophosphorylase</fullName>
        <shortName evidence="10">TMP pyrophosphorylase</shortName>
        <shortName evidence="10">TMP-PPase</shortName>
    </alternativeName>
</protein>
<feature type="domain" description="Thiamine phosphate synthase/TenI" evidence="13">
    <location>
        <begin position="13"/>
        <end position="193"/>
    </location>
</feature>
<feature type="binding site" evidence="10">
    <location>
        <position position="170"/>
    </location>
    <ligand>
        <name>2-[(2R,5Z)-2-carboxy-4-methylthiazol-5(2H)-ylidene]ethyl phosphate</name>
        <dbReference type="ChEBI" id="CHEBI:62899"/>
    </ligand>
</feature>
<evidence type="ECO:0000256" key="4">
    <source>
        <dbReference type="ARBA" id="ARBA00022723"/>
    </source>
</evidence>
<proteinExistence type="inferred from homology"/>
<dbReference type="Pfam" id="PF02581">
    <property type="entry name" value="TMP-TENI"/>
    <property type="match status" value="1"/>
</dbReference>
<evidence type="ECO:0000256" key="2">
    <source>
        <dbReference type="ARBA" id="ARBA00005165"/>
    </source>
</evidence>
<evidence type="ECO:0000256" key="8">
    <source>
        <dbReference type="ARBA" id="ARBA00047851"/>
    </source>
</evidence>
<comment type="catalytic activity">
    <reaction evidence="9 10 11">
        <text>2-[(2R,5Z)-2-carboxy-4-methylthiazol-5(2H)-ylidene]ethyl phosphate + 4-amino-2-methyl-5-(diphosphooxymethyl)pyrimidine + 2 H(+) = thiamine phosphate + CO2 + diphosphate</text>
        <dbReference type="Rhea" id="RHEA:47844"/>
        <dbReference type="ChEBI" id="CHEBI:15378"/>
        <dbReference type="ChEBI" id="CHEBI:16526"/>
        <dbReference type="ChEBI" id="CHEBI:33019"/>
        <dbReference type="ChEBI" id="CHEBI:37575"/>
        <dbReference type="ChEBI" id="CHEBI:57841"/>
        <dbReference type="ChEBI" id="CHEBI:62899"/>
        <dbReference type="EC" id="2.5.1.3"/>
    </reaction>
</comment>